<evidence type="ECO:0000259" key="11">
    <source>
        <dbReference type="Pfam" id="PF00697"/>
    </source>
</evidence>
<evidence type="ECO:0000313" key="13">
    <source>
        <dbReference type="Proteomes" id="UP001333818"/>
    </source>
</evidence>
<evidence type="ECO:0000256" key="10">
    <source>
        <dbReference type="HAMAP-Rule" id="MF_00135"/>
    </source>
</evidence>
<keyword evidence="9 10" id="KW-0413">Isomerase</keyword>
<dbReference type="Pfam" id="PF00697">
    <property type="entry name" value="PRAI"/>
    <property type="match status" value="1"/>
</dbReference>
<dbReference type="SUPFAM" id="SSF51366">
    <property type="entry name" value="Ribulose-phoshate binding barrel"/>
    <property type="match status" value="1"/>
</dbReference>
<comment type="pathway">
    <text evidence="2 10">Amino-acid biosynthesis; L-tryptophan biosynthesis; L-tryptophan from chorismate: step 3/5.</text>
</comment>
<evidence type="ECO:0000256" key="1">
    <source>
        <dbReference type="ARBA" id="ARBA00001164"/>
    </source>
</evidence>
<name>A0AAW9PZ87_9CYAN</name>
<keyword evidence="7 10" id="KW-0822">Tryptophan biosynthesis</keyword>
<evidence type="ECO:0000256" key="5">
    <source>
        <dbReference type="ARBA" id="ARBA00022272"/>
    </source>
</evidence>
<dbReference type="PANTHER" id="PTHR42894:SF1">
    <property type="entry name" value="N-(5'-PHOSPHORIBOSYL)ANTHRANILATE ISOMERASE"/>
    <property type="match status" value="1"/>
</dbReference>
<dbReference type="GO" id="GO:0004640">
    <property type="term" value="F:phosphoribosylanthranilate isomerase activity"/>
    <property type="evidence" value="ECO:0007669"/>
    <property type="project" value="UniProtKB-UniRule"/>
</dbReference>
<feature type="domain" description="N-(5'phosphoribosyl) anthranilate isomerase (PRAI)" evidence="11">
    <location>
        <begin position="3"/>
        <end position="209"/>
    </location>
</feature>
<dbReference type="Proteomes" id="UP001333818">
    <property type="component" value="Unassembled WGS sequence"/>
</dbReference>
<accession>A0AAW9PZ87</accession>
<dbReference type="InterPro" id="IPR013785">
    <property type="entry name" value="Aldolase_TIM"/>
</dbReference>
<evidence type="ECO:0000256" key="8">
    <source>
        <dbReference type="ARBA" id="ARBA00023141"/>
    </source>
</evidence>
<evidence type="ECO:0000256" key="6">
    <source>
        <dbReference type="ARBA" id="ARBA00022605"/>
    </source>
</evidence>
<evidence type="ECO:0000256" key="7">
    <source>
        <dbReference type="ARBA" id="ARBA00022822"/>
    </source>
</evidence>
<keyword evidence="13" id="KW-1185">Reference proteome</keyword>
<dbReference type="EC" id="5.3.1.24" evidence="4 10"/>
<keyword evidence="6 10" id="KW-0028">Amino-acid biosynthesis</keyword>
<protein>
    <recommendedName>
        <fullName evidence="5 10">N-(5'-phosphoribosyl)anthranilate isomerase</fullName>
        <shortName evidence="10">PRAI</shortName>
        <ecNumber evidence="4 10">5.3.1.24</ecNumber>
    </recommendedName>
</protein>
<gene>
    <name evidence="10" type="primary">trpF</name>
    <name evidence="12" type="ORF">V2H45_15680</name>
</gene>
<comment type="similarity">
    <text evidence="3 10">Belongs to the TrpF family.</text>
</comment>
<dbReference type="InterPro" id="IPR001240">
    <property type="entry name" value="PRAI_dom"/>
</dbReference>
<evidence type="ECO:0000313" key="12">
    <source>
        <dbReference type="EMBL" id="MEE3718181.1"/>
    </source>
</evidence>
<dbReference type="FunFam" id="3.20.20.70:FF:000075">
    <property type="entry name" value="Tryptophan biosynthesis protein TRP1"/>
    <property type="match status" value="1"/>
</dbReference>
<evidence type="ECO:0000256" key="9">
    <source>
        <dbReference type="ARBA" id="ARBA00023235"/>
    </source>
</evidence>
<sequence length="215" mass="23537">MYVKICGITQLEQGLAIAKMGANCLGFICVTSSPRYIDSKQIRLITDKLPFSVDRVGVFMGVSLDTSVDEICQVARQSGLSGIQLHGNESPEFCREIKTKLPDRQLIKALNIRSSQELTRVDAYSDCVDAILLDAYDPKLAGGTGKTLDWQMLTSFRPPCPWWLAGGLSPENITNALSQVSPDGVDVSSGVERSPGDKDLELVEKFIQQVRTLKA</sequence>
<dbReference type="CDD" id="cd00405">
    <property type="entry name" value="PRAI"/>
    <property type="match status" value="1"/>
</dbReference>
<dbReference type="InterPro" id="IPR011060">
    <property type="entry name" value="RibuloseP-bd_barrel"/>
</dbReference>
<proteinExistence type="inferred from homology"/>
<comment type="catalytic activity">
    <reaction evidence="1 10">
        <text>N-(5-phospho-beta-D-ribosyl)anthranilate = 1-(2-carboxyphenylamino)-1-deoxy-D-ribulose 5-phosphate</text>
        <dbReference type="Rhea" id="RHEA:21540"/>
        <dbReference type="ChEBI" id="CHEBI:18277"/>
        <dbReference type="ChEBI" id="CHEBI:58613"/>
        <dbReference type="EC" id="5.3.1.24"/>
    </reaction>
</comment>
<dbReference type="GO" id="GO:0000162">
    <property type="term" value="P:L-tryptophan biosynthetic process"/>
    <property type="evidence" value="ECO:0007669"/>
    <property type="project" value="UniProtKB-UniRule"/>
</dbReference>
<reference evidence="12" key="1">
    <citation type="submission" date="2024-01" db="EMBL/GenBank/DDBJ databases">
        <title>Bank of Algae and Cyanobacteria of the Azores (BACA) strain genomes.</title>
        <authorList>
            <person name="Luz R."/>
            <person name="Cordeiro R."/>
            <person name="Fonseca A."/>
            <person name="Goncalves V."/>
        </authorList>
    </citation>
    <scope>NUCLEOTIDE SEQUENCE</scope>
    <source>
        <strain evidence="12">BACA0141</strain>
    </source>
</reference>
<evidence type="ECO:0000256" key="3">
    <source>
        <dbReference type="ARBA" id="ARBA00007571"/>
    </source>
</evidence>
<dbReference type="HAMAP" id="MF_00135">
    <property type="entry name" value="PRAI"/>
    <property type="match status" value="1"/>
</dbReference>
<dbReference type="NCBIfam" id="NF002298">
    <property type="entry name" value="PRK01222.1-4"/>
    <property type="match status" value="1"/>
</dbReference>
<evidence type="ECO:0000256" key="2">
    <source>
        <dbReference type="ARBA" id="ARBA00004664"/>
    </source>
</evidence>
<dbReference type="PANTHER" id="PTHR42894">
    <property type="entry name" value="N-(5'-PHOSPHORIBOSYL)ANTHRANILATE ISOMERASE"/>
    <property type="match status" value="1"/>
</dbReference>
<dbReference type="AlphaFoldDB" id="A0AAW9PZ87"/>
<dbReference type="Gene3D" id="3.20.20.70">
    <property type="entry name" value="Aldolase class I"/>
    <property type="match status" value="1"/>
</dbReference>
<comment type="caution">
    <text evidence="12">The sequence shown here is derived from an EMBL/GenBank/DDBJ whole genome shotgun (WGS) entry which is preliminary data.</text>
</comment>
<evidence type="ECO:0000256" key="4">
    <source>
        <dbReference type="ARBA" id="ARBA00012572"/>
    </source>
</evidence>
<dbReference type="InterPro" id="IPR044643">
    <property type="entry name" value="TrpF_fam"/>
</dbReference>
<organism evidence="12 13">
    <name type="scientific">Tumidithrix elongata BACA0141</name>
    <dbReference type="NCBI Taxonomy" id="2716417"/>
    <lineage>
        <taxon>Bacteria</taxon>
        <taxon>Bacillati</taxon>
        <taxon>Cyanobacteriota</taxon>
        <taxon>Cyanophyceae</taxon>
        <taxon>Pseudanabaenales</taxon>
        <taxon>Pseudanabaenaceae</taxon>
        <taxon>Tumidithrix</taxon>
        <taxon>Tumidithrix elongata</taxon>
    </lineage>
</organism>
<dbReference type="EMBL" id="JAZBJZ010000067">
    <property type="protein sequence ID" value="MEE3718181.1"/>
    <property type="molecule type" value="Genomic_DNA"/>
</dbReference>
<dbReference type="RefSeq" id="WP_330484614.1">
    <property type="nucleotide sequence ID" value="NZ_JAZBJZ010000067.1"/>
</dbReference>
<keyword evidence="8 10" id="KW-0057">Aromatic amino acid biosynthesis</keyword>